<keyword evidence="2" id="KW-1185">Reference proteome</keyword>
<dbReference type="Proteomes" id="UP000184465">
    <property type="component" value="Unassembled WGS sequence"/>
</dbReference>
<protein>
    <submittedName>
        <fullName evidence="1">Uncharacterized protein</fullName>
    </submittedName>
</protein>
<dbReference type="EMBL" id="FRAG01000008">
    <property type="protein sequence ID" value="SHJ76043.1"/>
    <property type="molecule type" value="Genomic_DNA"/>
</dbReference>
<proteinExistence type="predicted"/>
<organism evidence="1 2">
    <name type="scientific">Paramaledivibacter caminithermalis (strain DSM 15212 / CIP 107654 / DViRD3)</name>
    <name type="common">Clostridium caminithermale</name>
    <dbReference type="NCBI Taxonomy" id="1121301"/>
    <lineage>
        <taxon>Bacteria</taxon>
        <taxon>Bacillati</taxon>
        <taxon>Bacillota</taxon>
        <taxon>Clostridia</taxon>
        <taxon>Peptostreptococcales</taxon>
        <taxon>Caminicellaceae</taxon>
        <taxon>Paramaledivibacter</taxon>
    </lineage>
</organism>
<sequence length="52" mass="6105">MKNSNDPYGIGRMKEKEKLENARMEKIEKAIGEMVKELRNIGDKLEKIEKKI</sequence>
<evidence type="ECO:0000313" key="1">
    <source>
        <dbReference type="EMBL" id="SHJ76043.1"/>
    </source>
</evidence>
<name>A0A1M6LYC5_PARC5</name>
<evidence type="ECO:0000313" key="2">
    <source>
        <dbReference type="Proteomes" id="UP000184465"/>
    </source>
</evidence>
<dbReference type="RefSeq" id="WP_165613029.1">
    <property type="nucleotide sequence ID" value="NZ_FRAG01000008.1"/>
</dbReference>
<gene>
    <name evidence="1" type="ORF">SAMN02745912_00970</name>
</gene>
<reference evidence="1 2" key="1">
    <citation type="submission" date="2016-11" db="EMBL/GenBank/DDBJ databases">
        <authorList>
            <person name="Jaros S."/>
            <person name="Januszkiewicz K."/>
            <person name="Wedrychowicz H."/>
        </authorList>
    </citation>
    <scope>NUCLEOTIDE SEQUENCE [LARGE SCALE GENOMIC DNA]</scope>
    <source>
        <strain evidence="1 2">DSM 15212</strain>
    </source>
</reference>
<dbReference type="AlphaFoldDB" id="A0A1M6LYC5"/>
<accession>A0A1M6LYC5</accession>